<comment type="caution">
    <text evidence="1">The sequence shown here is derived from an EMBL/GenBank/DDBJ whole genome shotgun (WGS) entry which is preliminary data.</text>
</comment>
<evidence type="ECO:0000313" key="1">
    <source>
        <dbReference type="EMBL" id="OAD22299.1"/>
    </source>
</evidence>
<gene>
    <name evidence="1" type="ORF">THIOM_001905</name>
</gene>
<name>A0A176S337_9GAMM</name>
<protein>
    <submittedName>
        <fullName evidence="1">Integral membrane protein</fullName>
    </submittedName>
</protein>
<accession>A0A176S337</accession>
<keyword evidence="2" id="KW-1185">Reference proteome</keyword>
<evidence type="ECO:0000313" key="2">
    <source>
        <dbReference type="Proteomes" id="UP000076962"/>
    </source>
</evidence>
<dbReference type="AlphaFoldDB" id="A0A176S337"/>
<proteinExistence type="predicted"/>
<dbReference type="EMBL" id="LUTY01001039">
    <property type="protein sequence ID" value="OAD22299.1"/>
    <property type="molecule type" value="Genomic_DNA"/>
</dbReference>
<dbReference type="Proteomes" id="UP000076962">
    <property type="component" value="Unassembled WGS sequence"/>
</dbReference>
<reference evidence="1 2" key="1">
    <citation type="submission" date="2016-05" db="EMBL/GenBank/DDBJ databases">
        <title>Single-cell genome of chain-forming Candidatus Thiomargarita nelsonii and comparison to other large sulfur-oxidizing bacteria.</title>
        <authorList>
            <person name="Winkel M."/>
            <person name="Salman V."/>
            <person name="Woyke T."/>
            <person name="Schulz-Vogt H."/>
            <person name="Richter M."/>
            <person name="Flood B."/>
            <person name="Bailey J."/>
            <person name="Amann R."/>
            <person name="Mussmann M."/>
        </authorList>
    </citation>
    <scope>NUCLEOTIDE SEQUENCE [LARGE SCALE GENOMIC DNA]</scope>
    <source>
        <strain evidence="1 2">THI036</strain>
    </source>
</reference>
<organism evidence="1 2">
    <name type="scientific">Candidatus Thiomargarita nelsonii</name>
    <dbReference type="NCBI Taxonomy" id="1003181"/>
    <lineage>
        <taxon>Bacteria</taxon>
        <taxon>Pseudomonadati</taxon>
        <taxon>Pseudomonadota</taxon>
        <taxon>Gammaproteobacteria</taxon>
        <taxon>Thiotrichales</taxon>
        <taxon>Thiotrichaceae</taxon>
        <taxon>Thiomargarita</taxon>
    </lineage>
</organism>
<sequence length="146" mass="17245">MYFKYQKYIEALSVQCPPSDYTPQKRVAFRFIFGDVNHKNYKNNFFPVLRIKPTRKNGRRFKKDSSKCQGYALSFFDTLENARNRYAELKKDNPNISEYIGTHIAKGIIEKEDGVVSKIDKKGHFSLHEFEEADLEKKFRVVYSLE</sequence>